<dbReference type="RefSeq" id="WP_079703531.1">
    <property type="nucleotide sequence ID" value="NZ_FUYR01000003.1"/>
</dbReference>
<dbReference type="STRING" id="572036.SAMN05661099_3027"/>
<dbReference type="InterPro" id="IPR038732">
    <property type="entry name" value="HpyO/CreE_NAD-binding"/>
</dbReference>
<dbReference type="PANTHER" id="PTHR40254">
    <property type="entry name" value="BLR0577 PROTEIN"/>
    <property type="match status" value="1"/>
</dbReference>
<dbReference type="PANTHER" id="PTHR40254:SF1">
    <property type="entry name" value="BLR0577 PROTEIN"/>
    <property type="match status" value="1"/>
</dbReference>
<dbReference type="SUPFAM" id="SSF51905">
    <property type="entry name" value="FAD/NAD(P)-binding domain"/>
    <property type="match status" value="1"/>
</dbReference>
<reference evidence="3" key="1">
    <citation type="submission" date="2017-02" db="EMBL/GenBank/DDBJ databases">
        <authorList>
            <person name="Varghese N."/>
            <person name="Submissions S."/>
        </authorList>
    </citation>
    <scope>NUCLEOTIDE SEQUENCE [LARGE SCALE GENOMIC DNA]</scope>
    <source>
        <strain evidence="3">DSM 22385</strain>
    </source>
</reference>
<dbReference type="EMBL" id="FUYR01000003">
    <property type="protein sequence ID" value="SKB83541.1"/>
    <property type="molecule type" value="Genomic_DNA"/>
</dbReference>
<gene>
    <name evidence="2" type="ORF">SAMN05661099_3027</name>
</gene>
<dbReference type="AlphaFoldDB" id="A0A1T5EI43"/>
<dbReference type="Pfam" id="PF13454">
    <property type="entry name" value="NAD_binding_9"/>
    <property type="match status" value="1"/>
</dbReference>
<name>A0A1T5EI43_9SPHI</name>
<proteinExistence type="predicted"/>
<dbReference type="Proteomes" id="UP000189981">
    <property type="component" value="Unassembled WGS sequence"/>
</dbReference>
<accession>A0A1T5EI43</accession>
<evidence type="ECO:0000313" key="2">
    <source>
        <dbReference type="EMBL" id="SKB83541.1"/>
    </source>
</evidence>
<protein>
    <submittedName>
        <fullName evidence="2">FAD-NAD(P)-binding</fullName>
    </submittedName>
</protein>
<evidence type="ECO:0000313" key="3">
    <source>
        <dbReference type="Proteomes" id="UP000189981"/>
    </source>
</evidence>
<feature type="domain" description="FAD-dependent urate hydroxylase HpyO/Asp monooxygenase CreE-like FAD/NAD(P)-binding" evidence="1">
    <location>
        <begin position="9"/>
        <end position="170"/>
    </location>
</feature>
<evidence type="ECO:0000259" key="1">
    <source>
        <dbReference type="Pfam" id="PF13454"/>
    </source>
</evidence>
<keyword evidence="3" id="KW-1185">Reference proteome</keyword>
<dbReference type="OrthoDB" id="6309046at2"/>
<sequence>MTENSMRLAILGGGPAGLFMYKRLIESGRKGLTVDIFERKGELGTGMPYSVDGANEEHITNVSDNEIPELVMSIEEWVKIVPKEILDTFCITPENFNEFKVLPRLFFGQYLSAQFKLLQDKAKEAGIVTRLHLNTNVADIIDKPQEGIVAVETEDGSILSFDRVVICTGHKWPLVNEGKVEGYFDSPYPPSKLRLKLNHPVAIKGSSLTAIDAIRTLARNNGEFIKNEDGSIRFQLAEQSPDFKLVMHSIDALLPGIRFHLEDTHLTNDSLLTPEEIEAHKQANDGFLSLDFVFEKNFKEIFRDKDPEFYGRIKDLTLEDFVASMMDLRERLDAFQLFRAEYAEAEKSIRRQQSVYWKEMLAVLSFAMNYPAKYLSAEDMQRLTKVLMPLISIVIAFVPQSSAKEMLALYDAGVLELIAVDKASEVVPEATGGVTYKYTDEKGKAVSTHYKTFVNSIGQPRLSFEQFPFKSMIENETISEAHIRFRSTTAGKMALAAGNEDVVVDDQGNCYLKVPGITINDNFQVVDKYGVANDRIFIMAVPYIGGYNPDYSGLDFCEEASARIIEYIN</sequence>
<organism evidence="2 3">
    <name type="scientific">Daejeonella lutea</name>
    <dbReference type="NCBI Taxonomy" id="572036"/>
    <lineage>
        <taxon>Bacteria</taxon>
        <taxon>Pseudomonadati</taxon>
        <taxon>Bacteroidota</taxon>
        <taxon>Sphingobacteriia</taxon>
        <taxon>Sphingobacteriales</taxon>
        <taxon>Sphingobacteriaceae</taxon>
        <taxon>Daejeonella</taxon>
    </lineage>
</organism>
<dbReference type="Gene3D" id="3.50.50.60">
    <property type="entry name" value="FAD/NAD(P)-binding domain"/>
    <property type="match status" value="1"/>
</dbReference>
<dbReference type="InterPro" id="IPR052189">
    <property type="entry name" value="L-asp_N-monooxygenase_NS-form"/>
</dbReference>
<dbReference type="InterPro" id="IPR036188">
    <property type="entry name" value="FAD/NAD-bd_sf"/>
</dbReference>